<dbReference type="SUPFAM" id="SSF143990">
    <property type="entry name" value="YbiA-like"/>
    <property type="match status" value="1"/>
</dbReference>
<comment type="catalytic activity">
    <reaction evidence="2">
        <text>2,5-diamino-6-hydroxy-4-(5-phosphoribosylamino)-pyrimidine + H2O = 2,5,6-triamino-4-hydroxypyrimidine + D-ribose 5-phosphate</text>
        <dbReference type="Rhea" id="RHEA:23436"/>
        <dbReference type="ChEBI" id="CHEBI:15377"/>
        <dbReference type="ChEBI" id="CHEBI:58614"/>
        <dbReference type="ChEBI" id="CHEBI:78346"/>
        <dbReference type="ChEBI" id="CHEBI:137796"/>
    </reaction>
</comment>
<dbReference type="EMBL" id="OBDY01000010">
    <property type="protein sequence ID" value="SNY50097.1"/>
    <property type="molecule type" value="Genomic_DNA"/>
</dbReference>
<reference evidence="4 5" key="1">
    <citation type="submission" date="2017-09" db="EMBL/GenBank/DDBJ databases">
        <authorList>
            <person name="Ehlers B."/>
            <person name="Leendertz F.H."/>
        </authorList>
    </citation>
    <scope>NUCLEOTIDE SEQUENCE [LARGE SCALE GENOMIC DNA]</scope>
    <source>
        <strain evidence="4 5">CGMCC 4.6857</strain>
    </source>
</reference>
<dbReference type="OrthoDB" id="67297at2"/>
<accession>A0A285IQX1</accession>
<organism evidence="4 5">
    <name type="scientific">Paractinoplanes atraurantiacus</name>
    <dbReference type="NCBI Taxonomy" id="1036182"/>
    <lineage>
        <taxon>Bacteria</taxon>
        <taxon>Bacillati</taxon>
        <taxon>Actinomycetota</taxon>
        <taxon>Actinomycetes</taxon>
        <taxon>Micromonosporales</taxon>
        <taxon>Micromonosporaceae</taxon>
        <taxon>Paractinoplanes</taxon>
    </lineage>
</organism>
<feature type="domain" description="NADAR" evidence="3">
    <location>
        <begin position="6"/>
        <end position="164"/>
    </location>
</feature>
<dbReference type="InterPro" id="IPR037238">
    <property type="entry name" value="YbiA-like_sf"/>
</dbReference>
<dbReference type="Gene3D" id="1.10.357.40">
    <property type="entry name" value="YbiA-like"/>
    <property type="match status" value="1"/>
</dbReference>
<dbReference type="CDD" id="cd15457">
    <property type="entry name" value="NADAR"/>
    <property type="match status" value="1"/>
</dbReference>
<evidence type="ECO:0000313" key="5">
    <source>
        <dbReference type="Proteomes" id="UP000219612"/>
    </source>
</evidence>
<dbReference type="NCBIfam" id="TIGR02464">
    <property type="entry name" value="ribofla_fusion"/>
    <property type="match status" value="1"/>
</dbReference>
<dbReference type="AlphaFoldDB" id="A0A285IQX1"/>
<proteinExistence type="predicted"/>
<keyword evidence="5" id="KW-1185">Reference proteome</keyword>
<name>A0A285IQX1_9ACTN</name>
<evidence type="ECO:0000313" key="4">
    <source>
        <dbReference type="EMBL" id="SNY50097.1"/>
    </source>
</evidence>
<dbReference type="Proteomes" id="UP000219612">
    <property type="component" value="Unassembled WGS sequence"/>
</dbReference>
<gene>
    <name evidence="4" type="ORF">SAMN05421748_110218</name>
</gene>
<evidence type="ECO:0000256" key="1">
    <source>
        <dbReference type="ARBA" id="ARBA00000022"/>
    </source>
</evidence>
<dbReference type="InterPro" id="IPR012816">
    <property type="entry name" value="NADAR"/>
</dbReference>
<comment type="catalytic activity">
    <reaction evidence="1">
        <text>5-amino-6-(5-phospho-D-ribosylamino)uracil + H2O = 5,6-diaminouracil + D-ribose 5-phosphate</text>
        <dbReference type="Rhea" id="RHEA:55020"/>
        <dbReference type="ChEBI" id="CHEBI:15377"/>
        <dbReference type="ChEBI" id="CHEBI:46252"/>
        <dbReference type="ChEBI" id="CHEBI:58453"/>
        <dbReference type="ChEBI" id="CHEBI:78346"/>
    </reaction>
</comment>
<evidence type="ECO:0000256" key="2">
    <source>
        <dbReference type="ARBA" id="ARBA00000751"/>
    </source>
</evidence>
<dbReference type="RefSeq" id="WP_097322296.1">
    <property type="nucleotide sequence ID" value="NZ_OBDY01000010.1"/>
</dbReference>
<sequence length="165" mass="18421">MPKYLFFWGHQPEADGRAGAGCLSQWWPSPFEVDGVRFATAEHYMMWRKAVLFGDEDMAGQILAAEHPHAAKKLGGRVAGFEQQTWNDNRLPIVVAGNVAKFGAHDDLRAFLLTTGDRVLVEASPLDRVWGIGLSRDDPRAQDPKQWRGLNLLGIALMRVREVLA</sequence>
<evidence type="ECO:0000259" key="3">
    <source>
        <dbReference type="Pfam" id="PF08719"/>
    </source>
</evidence>
<dbReference type="Pfam" id="PF08719">
    <property type="entry name" value="NADAR"/>
    <property type="match status" value="1"/>
</dbReference>
<protein>
    <recommendedName>
        <fullName evidence="3">NADAR domain-containing protein</fullName>
    </recommendedName>
</protein>